<proteinExistence type="predicted"/>
<comment type="caution">
    <text evidence="1">The sequence shown here is derived from an EMBL/GenBank/DDBJ whole genome shotgun (WGS) entry which is preliminary data.</text>
</comment>
<reference evidence="1 2" key="1">
    <citation type="submission" date="2020-08" db="EMBL/GenBank/DDBJ databases">
        <title>Genomic Encyclopedia of Type Strains, Phase IV (KMG-IV): sequencing the most valuable type-strain genomes for metagenomic binning, comparative biology and taxonomic classification.</title>
        <authorList>
            <person name="Goeker M."/>
        </authorList>
    </citation>
    <scope>NUCLEOTIDE SEQUENCE [LARGE SCALE GENOMIC DNA]</scope>
    <source>
        <strain evidence="1 2">DSM 23562</strain>
    </source>
</reference>
<name>A0A7W9WAR1_ARMRO</name>
<evidence type="ECO:0000313" key="1">
    <source>
        <dbReference type="EMBL" id="MBB6053882.1"/>
    </source>
</evidence>
<dbReference type="Proteomes" id="UP000520814">
    <property type="component" value="Unassembled WGS sequence"/>
</dbReference>
<protein>
    <submittedName>
        <fullName evidence="1">Uncharacterized protein</fullName>
    </submittedName>
</protein>
<gene>
    <name evidence="1" type="ORF">HNQ39_005729</name>
</gene>
<dbReference type="EMBL" id="JACHGW010000009">
    <property type="protein sequence ID" value="MBB6053882.1"/>
    <property type="molecule type" value="Genomic_DNA"/>
</dbReference>
<sequence>MSRLVNQPASVVTNPEGAPCWVNSWEVLHVHSFHREWIGALEGEPERDIWHVETARGILELHRVRESWLLARAED</sequence>
<organism evidence="1 2">
    <name type="scientific">Armatimonas rosea</name>
    <dbReference type="NCBI Taxonomy" id="685828"/>
    <lineage>
        <taxon>Bacteria</taxon>
        <taxon>Bacillati</taxon>
        <taxon>Armatimonadota</taxon>
        <taxon>Armatimonadia</taxon>
        <taxon>Armatimonadales</taxon>
        <taxon>Armatimonadaceae</taxon>
        <taxon>Armatimonas</taxon>
    </lineage>
</organism>
<dbReference type="RefSeq" id="WP_184203970.1">
    <property type="nucleotide sequence ID" value="NZ_JACHGW010000009.1"/>
</dbReference>
<accession>A0A7W9WAR1</accession>
<dbReference type="AlphaFoldDB" id="A0A7W9WAR1"/>
<evidence type="ECO:0000313" key="2">
    <source>
        <dbReference type="Proteomes" id="UP000520814"/>
    </source>
</evidence>
<keyword evidence="2" id="KW-1185">Reference proteome</keyword>